<sequence>MPGPPSSAPTSGRPGGPGSVILKAPTEAEPWRERAALDSSAGLRADAAVDLATHLPHLGVHPSPAAPAALRTVPDVLPAAARAMDPGDAGPDNTIETADGLVLLDFEFADTATSPGSPPTSACLGPAAGAAGACPRPSRRQVVRYRLERLAELPLPAAYEPLRALGAEAHAASVRA</sequence>
<evidence type="ECO:0000313" key="2">
    <source>
        <dbReference type="EMBL" id="GAA0267788.1"/>
    </source>
</evidence>
<keyword evidence="3" id="KW-1185">Reference proteome</keyword>
<accession>A0ABN0UZL5</accession>
<proteinExistence type="predicted"/>
<dbReference type="RefSeq" id="WP_344652598.1">
    <property type="nucleotide sequence ID" value="NZ_BAAAGX010000028.1"/>
</dbReference>
<evidence type="ECO:0008006" key="4">
    <source>
        <dbReference type="Google" id="ProtNLM"/>
    </source>
</evidence>
<comment type="caution">
    <text evidence="2">The sequence shown here is derived from an EMBL/GenBank/DDBJ whole genome shotgun (WGS) entry which is preliminary data.</text>
</comment>
<evidence type="ECO:0000313" key="3">
    <source>
        <dbReference type="Proteomes" id="UP001500967"/>
    </source>
</evidence>
<feature type="region of interest" description="Disordered" evidence="1">
    <location>
        <begin position="1"/>
        <end position="40"/>
    </location>
</feature>
<name>A0ABN0UZL5_9ACTN</name>
<dbReference type="EMBL" id="BAAAGX010000028">
    <property type="protein sequence ID" value="GAA0267788.1"/>
    <property type="molecule type" value="Genomic_DNA"/>
</dbReference>
<reference evidence="2 3" key="1">
    <citation type="journal article" date="2019" name="Int. J. Syst. Evol. Microbiol.">
        <title>The Global Catalogue of Microorganisms (GCM) 10K type strain sequencing project: providing services to taxonomists for standard genome sequencing and annotation.</title>
        <authorList>
            <consortium name="The Broad Institute Genomics Platform"/>
            <consortium name="The Broad Institute Genome Sequencing Center for Infectious Disease"/>
            <person name="Wu L."/>
            <person name="Ma J."/>
        </authorList>
    </citation>
    <scope>NUCLEOTIDE SEQUENCE [LARGE SCALE GENOMIC DNA]</scope>
    <source>
        <strain evidence="2 3">JCM 10425</strain>
    </source>
</reference>
<gene>
    <name evidence="2" type="ORF">GCM10009539_63310</name>
</gene>
<protein>
    <recommendedName>
        <fullName evidence="4">Aminoglycoside phosphotransferase domain-containing protein</fullName>
    </recommendedName>
</protein>
<dbReference type="Proteomes" id="UP001500967">
    <property type="component" value="Unassembled WGS sequence"/>
</dbReference>
<evidence type="ECO:0000256" key="1">
    <source>
        <dbReference type="SAM" id="MobiDB-lite"/>
    </source>
</evidence>
<organism evidence="2 3">
    <name type="scientific">Cryptosporangium japonicum</name>
    <dbReference type="NCBI Taxonomy" id="80872"/>
    <lineage>
        <taxon>Bacteria</taxon>
        <taxon>Bacillati</taxon>
        <taxon>Actinomycetota</taxon>
        <taxon>Actinomycetes</taxon>
        <taxon>Cryptosporangiales</taxon>
        <taxon>Cryptosporangiaceae</taxon>
        <taxon>Cryptosporangium</taxon>
    </lineage>
</organism>